<accession>A0ABR3FAW2</accession>
<protein>
    <submittedName>
        <fullName evidence="2">Uncharacterized protein</fullName>
    </submittedName>
</protein>
<keyword evidence="3" id="KW-1185">Reference proteome</keyword>
<sequence>LCGQAPANNGSTAPPSPTNNGGAAPTAGSGTQFITGLCANDAESSLGCCSFKMCKCIGTVIALEHNSGCGFGNPTHNDNTACKFCGDPPGAPGGAPPANNSGATGSAAGSSKPPGTQFITGLCANNTECNSDCCGFNTEKCASAIIVLECDSGCGFGNPTPNDAACKIHGQ</sequence>
<evidence type="ECO:0000256" key="1">
    <source>
        <dbReference type="SAM" id="MobiDB-lite"/>
    </source>
</evidence>
<feature type="region of interest" description="Disordered" evidence="1">
    <location>
        <begin position="1"/>
        <end position="26"/>
    </location>
</feature>
<dbReference type="EMBL" id="JBAHYK010000628">
    <property type="protein sequence ID" value="KAL0572456.1"/>
    <property type="molecule type" value="Genomic_DNA"/>
</dbReference>
<feature type="compositionally biased region" description="Polar residues" evidence="1">
    <location>
        <begin position="1"/>
        <end position="21"/>
    </location>
</feature>
<comment type="caution">
    <text evidence="2">The sequence shown here is derived from an EMBL/GenBank/DDBJ whole genome shotgun (WGS) entry which is preliminary data.</text>
</comment>
<proteinExistence type="predicted"/>
<name>A0ABR3FAW2_9AGAR</name>
<organism evidence="2 3">
    <name type="scientific">Marasmius crinis-equi</name>
    <dbReference type="NCBI Taxonomy" id="585013"/>
    <lineage>
        <taxon>Eukaryota</taxon>
        <taxon>Fungi</taxon>
        <taxon>Dikarya</taxon>
        <taxon>Basidiomycota</taxon>
        <taxon>Agaricomycotina</taxon>
        <taxon>Agaricomycetes</taxon>
        <taxon>Agaricomycetidae</taxon>
        <taxon>Agaricales</taxon>
        <taxon>Marasmiineae</taxon>
        <taxon>Marasmiaceae</taxon>
        <taxon>Marasmius</taxon>
    </lineage>
</organism>
<feature type="non-terminal residue" evidence="2">
    <location>
        <position position="1"/>
    </location>
</feature>
<evidence type="ECO:0000313" key="2">
    <source>
        <dbReference type="EMBL" id="KAL0572456.1"/>
    </source>
</evidence>
<gene>
    <name evidence="2" type="ORF">V5O48_009510</name>
</gene>
<reference evidence="2 3" key="1">
    <citation type="submission" date="2024-02" db="EMBL/GenBank/DDBJ databases">
        <title>A draft genome for the cacao thread blight pathogen Marasmius crinis-equi.</title>
        <authorList>
            <person name="Cohen S.P."/>
            <person name="Baruah I.K."/>
            <person name="Amoako-Attah I."/>
            <person name="Bukari Y."/>
            <person name="Meinhardt L.W."/>
            <person name="Bailey B.A."/>
        </authorList>
    </citation>
    <scope>NUCLEOTIDE SEQUENCE [LARGE SCALE GENOMIC DNA]</scope>
    <source>
        <strain evidence="2 3">GH-76</strain>
    </source>
</reference>
<evidence type="ECO:0000313" key="3">
    <source>
        <dbReference type="Proteomes" id="UP001465976"/>
    </source>
</evidence>
<dbReference type="Proteomes" id="UP001465976">
    <property type="component" value="Unassembled WGS sequence"/>
</dbReference>